<accession>A0A5J4ZEE9</accession>
<dbReference type="Pfam" id="PF08766">
    <property type="entry name" value="DEK_C"/>
    <property type="match status" value="1"/>
</dbReference>
<reference evidence="5 6" key="1">
    <citation type="submission" date="2019-09" db="EMBL/GenBank/DDBJ databases">
        <title>A chromosome-level genome assembly of the Chinese tupelo Nyssa sinensis.</title>
        <authorList>
            <person name="Yang X."/>
            <person name="Kang M."/>
            <person name="Yang Y."/>
            <person name="Xiong H."/>
            <person name="Wang M."/>
            <person name="Zhang Z."/>
            <person name="Wang Z."/>
            <person name="Wu H."/>
            <person name="Ma T."/>
            <person name="Liu J."/>
            <person name="Xi Z."/>
        </authorList>
    </citation>
    <scope>NUCLEOTIDE SEQUENCE [LARGE SCALE GENOMIC DNA]</scope>
    <source>
        <strain evidence="5">J267</strain>
        <tissue evidence="5">Leaf</tissue>
    </source>
</reference>
<dbReference type="Gene3D" id="2.30.31.10">
    <property type="entry name" value="Transcriptional Coactivator Pc4, Chain A"/>
    <property type="match status" value="1"/>
</dbReference>
<dbReference type="SMART" id="SM00343">
    <property type="entry name" value="ZnF_C2HC"/>
    <property type="match status" value="1"/>
</dbReference>
<keyword evidence="1" id="KW-0479">Metal-binding</keyword>
<dbReference type="SUPFAM" id="SSF54447">
    <property type="entry name" value="ssDNA-binding transcriptional regulator domain"/>
    <property type="match status" value="1"/>
</dbReference>
<evidence type="ECO:0000313" key="5">
    <source>
        <dbReference type="EMBL" id="KAA8516184.1"/>
    </source>
</evidence>
<dbReference type="Pfam" id="PF02229">
    <property type="entry name" value="PC4"/>
    <property type="match status" value="1"/>
</dbReference>
<dbReference type="Gene3D" id="4.10.60.10">
    <property type="entry name" value="Zinc finger, CCHC-type"/>
    <property type="match status" value="1"/>
</dbReference>
<evidence type="ECO:0000259" key="4">
    <source>
        <dbReference type="PROSITE" id="PS51998"/>
    </source>
</evidence>
<evidence type="ECO:0000256" key="1">
    <source>
        <dbReference type="PROSITE-ProRule" id="PRU00047"/>
    </source>
</evidence>
<dbReference type="SUPFAM" id="SSF57756">
    <property type="entry name" value="Retrovirus zinc finger-like domains"/>
    <property type="match status" value="1"/>
</dbReference>
<gene>
    <name evidence="5" type="ORF">F0562_019363</name>
</gene>
<sequence>MEPETQSKKIEGTVIEILKDADLEEATEFKVRNMAAERLGIDLSDMDHKRLVRSVIECFLLSLEDKVQVETKEVVQEQETRPNVDAKDVHDVGGRVICKLSDKRNVAIQDSKGKTFVSIRDYYKKDGKQFPSARGISLTTEQWSAFRKSITAIEEAIMKMESRIRSEDTYKEVEADVSDSVTAFPPQGLIPVERKQIEADMPNSVAAFTPQGVIPNGRKQDEADMSNLMPTFAPQGFIPIETTRLDGKNYHFWVRQMEFFLRQIKIAYVLTEPCPNITLSPEASVEEIARARAATQKWVDDNYICHHNILNSLSDHLFDQYSKRTYSAKELWEELKLIYDEAFGTKRSLVYKYIQFQMVDGLSIVEQVQELHNIAMSIIASGMWIDENFHVSVILSKLPQSWKEYRMRLMYEEFLPFNMLMYRLRVEEESRCQTKRGEPSTRAHCAESKLENKLGPKRREMKRPGMCWEIEKDNKAIVCYNCGKKGHISRNCNHRKSDIREKGNEEGNEAVPVVTEADMVEGIVE</sequence>
<dbReference type="PANTHER" id="PTHR47592:SF6">
    <property type="entry name" value="PBF68 PROTEIN"/>
    <property type="match status" value="1"/>
</dbReference>
<organism evidence="5 6">
    <name type="scientific">Nyssa sinensis</name>
    <dbReference type="NCBI Taxonomy" id="561372"/>
    <lineage>
        <taxon>Eukaryota</taxon>
        <taxon>Viridiplantae</taxon>
        <taxon>Streptophyta</taxon>
        <taxon>Embryophyta</taxon>
        <taxon>Tracheophyta</taxon>
        <taxon>Spermatophyta</taxon>
        <taxon>Magnoliopsida</taxon>
        <taxon>eudicotyledons</taxon>
        <taxon>Gunneridae</taxon>
        <taxon>Pentapetalae</taxon>
        <taxon>asterids</taxon>
        <taxon>Cornales</taxon>
        <taxon>Nyssaceae</taxon>
        <taxon>Nyssa</taxon>
    </lineage>
</organism>
<dbReference type="Pfam" id="PF14223">
    <property type="entry name" value="Retrotran_gag_2"/>
    <property type="match status" value="1"/>
</dbReference>
<feature type="domain" description="CCHC-type" evidence="3">
    <location>
        <begin position="479"/>
        <end position="492"/>
    </location>
</feature>
<dbReference type="PANTHER" id="PTHR47592">
    <property type="entry name" value="PBF68 PROTEIN"/>
    <property type="match status" value="1"/>
</dbReference>
<dbReference type="InterPro" id="IPR014876">
    <property type="entry name" value="DEK_C"/>
</dbReference>
<dbReference type="InterPro" id="IPR036875">
    <property type="entry name" value="Znf_CCHC_sf"/>
</dbReference>
<keyword evidence="1" id="KW-0863">Zinc-finger</keyword>
<protein>
    <submittedName>
        <fullName evidence="5">Uncharacterized protein</fullName>
    </submittedName>
</protein>
<dbReference type="PROSITE" id="PS50158">
    <property type="entry name" value="ZF_CCHC"/>
    <property type="match status" value="1"/>
</dbReference>
<dbReference type="Proteomes" id="UP000325577">
    <property type="component" value="Linkage Group LG9"/>
</dbReference>
<feature type="region of interest" description="Disordered" evidence="2">
    <location>
        <begin position="433"/>
        <end position="456"/>
    </location>
</feature>
<dbReference type="OrthoDB" id="2505440at2759"/>
<keyword evidence="1" id="KW-0862">Zinc</keyword>
<dbReference type="GO" id="GO:0003677">
    <property type="term" value="F:DNA binding"/>
    <property type="evidence" value="ECO:0007669"/>
    <property type="project" value="InterPro"/>
</dbReference>
<proteinExistence type="predicted"/>
<dbReference type="Pfam" id="PF00098">
    <property type="entry name" value="zf-CCHC"/>
    <property type="match status" value="1"/>
</dbReference>
<dbReference type="EMBL" id="CM018052">
    <property type="protein sequence ID" value="KAA8516184.1"/>
    <property type="molecule type" value="Genomic_DNA"/>
</dbReference>
<name>A0A5J4ZEE9_9ASTE</name>
<keyword evidence="6" id="KW-1185">Reference proteome</keyword>
<dbReference type="AlphaFoldDB" id="A0A5J4ZEE9"/>
<dbReference type="InterPro" id="IPR001878">
    <property type="entry name" value="Znf_CCHC"/>
</dbReference>
<evidence type="ECO:0000313" key="6">
    <source>
        <dbReference type="Proteomes" id="UP000325577"/>
    </source>
</evidence>
<dbReference type="PROSITE" id="PS51998">
    <property type="entry name" value="DEK_C"/>
    <property type="match status" value="1"/>
</dbReference>
<dbReference type="GO" id="GO:0008270">
    <property type="term" value="F:zinc ion binding"/>
    <property type="evidence" value="ECO:0007669"/>
    <property type="project" value="UniProtKB-KW"/>
</dbReference>
<evidence type="ECO:0000256" key="2">
    <source>
        <dbReference type="SAM" id="MobiDB-lite"/>
    </source>
</evidence>
<dbReference type="GO" id="GO:0006355">
    <property type="term" value="P:regulation of DNA-templated transcription"/>
    <property type="evidence" value="ECO:0007669"/>
    <property type="project" value="InterPro"/>
</dbReference>
<evidence type="ECO:0000259" key="3">
    <source>
        <dbReference type="PROSITE" id="PS50158"/>
    </source>
</evidence>
<dbReference type="InterPro" id="IPR003173">
    <property type="entry name" value="PC4_C"/>
</dbReference>
<dbReference type="InterPro" id="IPR009044">
    <property type="entry name" value="ssDNA-bd_transcriptional_reg"/>
</dbReference>
<feature type="domain" description="DEK-C" evidence="4">
    <location>
        <begin position="4"/>
        <end position="61"/>
    </location>
</feature>